<keyword evidence="2" id="KW-0238">DNA-binding</keyword>
<dbReference type="PANTHER" id="PTHR40661">
    <property type="match status" value="1"/>
</dbReference>
<dbReference type="Gene3D" id="2.10.109.10">
    <property type="entry name" value="Umud Fragment, subunit A"/>
    <property type="match status" value="1"/>
</dbReference>
<dbReference type="Pfam" id="PF00717">
    <property type="entry name" value="Peptidase_S24"/>
    <property type="match status" value="1"/>
</dbReference>
<evidence type="ECO:0000313" key="6">
    <source>
        <dbReference type="Proteomes" id="UP000254232"/>
    </source>
</evidence>
<evidence type="ECO:0000256" key="2">
    <source>
        <dbReference type="ARBA" id="ARBA00023125"/>
    </source>
</evidence>
<proteinExistence type="predicted"/>
<gene>
    <name evidence="5" type="ORF">NCTC11413_00718</name>
</gene>
<dbReference type="InterPro" id="IPR010982">
    <property type="entry name" value="Lambda_DNA-bd_dom_sf"/>
</dbReference>
<dbReference type="Proteomes" id="UP000254232">
    <property type="component" value="Unassembled WGS sequence"/>
</dbReference>
<accession>A0A377H4U4</accession>
<dbReference type="SUPFAM" id="SSF51306">
    <property type="entry name" value="LexA/Signal peptidase"/>
    <property type="match status" value="1"/>
</dbReference>
<feature type="domain" description="HTH cro/C1-type" evidence="4">
    <location>
        <begin position="12"/>
        <end position="65"/>
    </location>
</feature>
<dbReference type="Gene3D" id="1.10.260.40">
    <property type="entry name" value="lambda repressor-like DNA-binding domains"/>
    <property type="match status" value="1"/>
</dbReference>
<evidence type="ECO:0000256" key="3">
    <source>
        <dbReference type="ARBA" id="ARBA00023163"/>
    </source>
</evidence>
<dbReference type="SMART" id="SM00530">
    <property type="entry name" value="HTH_XRE"/>
    <property type="match status" value="1"/>
</dbReference>
<dbReference type="InterPro" id="IPR001387">
    <property type="entry name" value="Cro/C1-type_HTH"/>
</dbReference>
<evidence type="ECO:0000313" key="5">
    <source>
        <dbReference type="EMBL" id="STO37605.1"/>
    </source>
</evidence>
<dbReference type="GO" id="GO:0003677">
    <property type="term" value="F:DNA binding"/>
    <property type="evidence" value="ECO:0007669"/>
    <property type="project" value="UniProtKB-KW"/>
</dbReference>
<keyword evidence="3" id="KW-0804">Transcription</keyword>
<dbReference type="PROSITE" id="PS50943">
    <property type="entry name" value="HTH_CROC1"/>
    <property type="match status" value="1"/>
</dbReference>
<dbReference type="RefSeq" id="WP_018346003.1">
    <property type="nucleotide sequence ID" value="NZ_UGGZ01000001.1"/>
</dbReference>
<dbReference type="InterPro" id="IPR036286">
    <property type="entry name" value="LexA/Signal_pep-like_sf"/>
</dbReference>
<dbReference type="SUPFAM" id="SSF47413">
    <property type="entry name" value="lambda repressor-like DNA-binding domains"/>
    <property type="match status" value="1"/>
</dbReference>
<protein>
    <submittedName>
        <fullName evidence="5">Uncharacterized HTH-type transcriptional regulator HI_1476</fullName>
    </submittedName>
</protein>
<evidence type="ECO:0000256" key="1">
    <source>
        <dbReference type="ARBA" id="ARBA00023015"/>
    </source>
</evidence>
<organism evidence="5 6">
    <name type="scientific">Gallibacterium anatis</name>
    <dbReference type="NCBI Taxonomy" id="750"/>
    <lineage>
        <taxon>Bacteria</taxon>
        <taxon>Pseudomonadati</taxon>
        <taxon>Pseudomonadota</taxon>
        <taxon>Gammaproteobacteria</taxon>
        <taxon>Pasteurellales</taxon>
        <taxon>Pasteurellaceae</taxon>
        <taxon>Gallibacterium</taxon>
    </lineage>
</organism>
<dbReference type="PANTHER" id="PTHR40661:SF1">
    <property type="entry name" value="HTH CRO_C1-TYPE DOMAIN-CONTAINING PROTEIN"/>
    <property type="match status" value="1"/>
</dbReference>
<keyword evidence="1" id="KW-0805">Transcription regulation</keyword>
<dbReference type="InterPro" id="IPR039418">
    <property type="entry name" value="LexA-like"/>
</dbReference>
<name>A0A377H4U4_9PAST</name>
<dbReference type="AlphaFoldDB" id="A0A377H4U4"/>
<sequence length="226" mass="26018">MNEKELLVINRLKTVLEEQRVTQSELARSINKTPQAVYNWLNNGKLGIDSARLISDRYNYSVNWLIGSASNNEKYNDVAVIESKDYSDSYIGIDVYDIKLSAGNGQGCAVEWIPRKSSKPLLFEHGWFKHKSISPESCKAMYVRGQSMYPVLKDWDMVIINIDDTEIIDGEIYALIYKENFYIKQVVRSGDGVELISFNSEYKPIRIEYDQLKDLKVIGRQIWRGG</sequence>
<evidence type="ECO:0000259" key="4">
    <source>
        <dbReference type="PROSITE" id="PS50943"/>
    </source>
</evidence>
<dbReference type="Pfam" id="PF01381">
    <property type="entry name" value="HTH_3"/>
    <property type="match status" value="1"/>
</dbReference>
<dbReference type="CDD" id="cd06529">
    <property type="entry name" value="S24_LexA-like"/>
    <property type="match status" value="1"/>
</dbReference>
<dbReference type="CDD" id="cd00093">
    <property type="entry name" value="HTH_XRE"/>
    <property type="match status" value="1"/>
</dbReference>
<reference evidence="5 6" key="1">
    <citation type="submission" date="2018-06" db="EMBL/GenBank/DDBJ databases">
        <authorList>
            <consortium name="Pathogen Informatics"/>
            <person name="Doyle S."/>
        </authorList>
    </citation>
    <scope>NUCLEOTIDE SEQUENCE [LARGE SCALE GENOMIC DNA]</scope>
    <source>
        <strain evidence="5 6">NCTC11413</strain>
    </source>
</reference>
<dbReference type="InterPro" id="IPR015927">
    <property type="entry name" value="Peptidase_S24_S26A/B/C"/>
</dbReference>
<dbReference type="GeneID" id="77264123"/>
<dbReference type="EMBL" id="UGGZ01000001">
    <property type="protein sequence ID" value="STO37605.1"/>
    <property type="molecule type" value="Genomic_DNA"/>
</dbReference>